<dbReference type="EMBL" id="JAIOIV010000017">
    <property type="protein sequence ID" value="MBZ0155000.1"/>
    <property type="molecule type" value="Genomic_DNA"/>
</dbReference>
<evidence type="ECO:0000313" key="1">
    <source>
        <dbReference type="EMBL" id="MBZ0155000.1"/>
    </source>
</evidence>
<dbReference type="Proteomes" id="UP000705867">
    <property type="component" value="Unassembled WGS sequence"/>
</dbReference>
<proteinExistence type="predicted"/>
<reference evidence="1" key="2">
    <citation type="submission" date="2021-08" db="EMBL/GenBank/DDBJ databases">
        <authorList>
            <person name="Dalcin Martins P."/>
        </authorList>
    </citation>
    <scope>NUCLEOTIDE SEQUENCE</scope>
    <source>
        <strain evidence="1">MAG_39</strain>
    </source>
</reference>
<accession>A0A953J9G7</accession>
<name>A0A953J9G7_9BACT</name>
<organism evidence="1 2">
    <name type="scientific">Candidatus Nitrobium versatile</name>
    <dbReference type="NCBI Taxonomy" id="2884831"/>
    <lineage>
        <taxon>Bacteria</taxon>
        <taxon>Pseudomonadati</taxon>
        <taxon>Nitrospirota</taxon>
        <taxon>Nitrospiria</taxon>
        <taxon>Nitrospirales</taxon>
        <taxon>Nitrospiraceae</taxon>
        <taxon>Candidatus Nitrobium</taxon>
    </lineage>
</organism>
<sequence length="209" mass="24063">MKQFKFRIDRFQADQIFSPIRTKADVIMLWMNAIKIMLAYVPVSKEDTVGAMELIVAKMSRIFFATDDKVFSLNFPFFVSNDGGELAFSMLSCPSVDNKVTSDILSLLHTDDVFAETHVLDFAEPINDLCDTDNSIWGLFRDLMLSEEGYIRYEHDPKLENDHFHPLDHLDIFYSNASTFKVGCKQRISLGDLTDILNRKTVCHYIIRT</sequence>
<evidence type="ECO:0000313" key="2">
    <source>
        <dbReference type="Proteomes" id="UP000705867"/>
    </source>
</evidence>
<dbReference type="AlphaFoldDB" id="A0A953J9G7"/>
<reference evidence="1" key="1">
    <citation type="journal article" date="2021" name="bioRxiv">
        <title>Unraveling nitrogen, sulfur and carbon metabolic pathways and microbial community transcriptional responses to substrate deprivation and toxicity stresses in a bioreactor mimicking anoxic brackish coastal sediment conditions.</title>
        <authorList>
            <person name="Martins P.D."/>
            <person name="Echeveste M.J."/>
            <person name="Arshad A."/>
            <person name="Kurth J."/>
            <person name="Ouboter H."/>
            <person name="Jetten M.S.M."/>
            <person name="Welte C.U."/>
        </authorList>
    </citation>
    <scope>NUCLEOTIDE SEQUENCE</scope>
    <source>
        <strain evidence="1">MAG_39</strain>
    </source>
</reference>
<gene>
    <name evidence="1" type="ORF">K8I29_02150</name>
</gene>
<comment type="caution">
    <text evidence="1">The sequence shown here is derived from an EMBL/GenBank/DDBJ whole genome shotgun (WGS) entry which is preliminary data.</text>
</comment>
<protein>
    <submittedName>
        <fullName evidence="1">Uncharacterized protein</fullName>
    </submittedName>
</protein>